<evidence type="ECO:0000256" key="6">
    <source>
        <dbReference type="ARBA" id="ARBA00060728"/>
    </source>
</evidence>
<organism evidence="9 10">
    <name type="scientific">Ornithorhynchus anatinus</name>
    <name type="common">Duckbill platypus</name>
    <dbReference type="NCBI Taxonomy" id="9258"/>
    <lineage>
        <taxon>Eukaryota</taxon>
        <taxon>Metazoa</taxon>
        <taxon>Chordata</taxon>
        <taxon>Craniata</taxon>
        <taxon>Vertebrata</taxon>
        <taxon>Euteleostomi</taxon>
        <taxon>Mammalia</taxon>
        <taxon>Monotremata</taxon>
        <taxon>Ornithorhynchidae</taxon>
        <taxon>Ornithorhynchus</taxon>
    </lineage>
</organism>
<dbReference type="PANTHER" id="PTHR31690:SF4">
    <property type="entry name" value="FUCOSE MUTAROTASE"/>
    <property type="match status" value="1"/>
</dbReference>
<dbReference type="InterPro" id="IPR007721">
    <property type="entry name" value="RbsD_FucU"/>
</dbReference>
<comment type="function">
    <text evidence="4">Involved in the interconversion between alpha- and beta-L-fucoses. L-Fucose (6-deoxy-L-galactose) exists as alpha-L-fucose (29.5%) and beta-L-fucose (70.5%), the beta-form is metabolized through the salvage pathway. GDP-L-fucose formed either by the de novo or salvage pathways is transported into the endoplasmic reticulum, where it serves as a substrate for N- and O-glycosylations by fucosyltransferases. Fucosylated structures expressed on cell surfaces or secreted in biological fluids are believed to play a critical role in cell-cell adhesion and recognition processes.</text>
</comment>
<sequence>MVMLKGVPRLLSPDLLFALAKMGHGDDIVLADANFPTSSVCQCGPVEIRADGVGVPQLLEAILKLLPLDTYVDSPATVMDLVEGDKAKGLTTPVWTEFQMLLSQAGCNKALEKIERFDFYERAKKAFVVVATGETALYGNLILKKGAKPVGDFLESLIFGCCHPGPAQRPALPFKSQSSRKKAHRSLIIISSHSNSSRKLTALQKAVAVY</sequence>
<comment type="similarity">
    <text evidence="6">Belongs to the RbsD / FucU family.</text>
</comment>
<dbReference type="GO" id="GO:0006004">
    <property type="term" value="P:fucose metabolic process"/>
    <property type="evidence" value="ECO:0000318"/>
    <property type="project" value="GO_Central"/>
</dbReference>
<dbReference type="GO" id="GO:0016857">
    <property type="term" value="F:racemase and epimerase activity, acting on carbohydrates and derivatives"/>
    <property type="evidence" value="ECO:0000318"/>
    <property type="project" value="GO_Central"/>
</dbReference>
<reference evidence="9 10" key="1">
    <citation type="journal article" date="2008" name="Nature">
        <title>Genome analysis of the platypus reveals unique signatures of evolution.</title>
        <authorList>
            <person name="Warren W.C."/>
            <person name="Hillier L.W."/>
            <person name="Marshall Graves J.A."/>
            <person name="Birney E."/>
            <person name="Ponting C.P."/>
            <person name="Grutzner F."/>
            <person name="Belov K."/>
            <person name="Miller W."/>
            <person name="Clarke L."/>
            <person name="Chinwalla A.T."/>
            <person name="Yang S.P."/>
            <person name="Heger A."/>
            <person name="Locke D.P."/>
            <person name="Miethke P."/>
            <person name="Waters P.D."/>
            <person name="Veyrunes F."/>
            <person name="Fulton L."/>
            <person name="Fulton B."/>
            <person name="Graves T."/>
            <person name="Wallis J."/>
            <person name="Puente X.S."/>
            <person name="Lopez-Otin C."/>
            <person name="Ordonez G.R."/>
            <person name="Eichler E.E."/>
            <person name="Chen L."/>
            <person name="Cheng Z."/>
            <person name="Deakin J.E."/>
            <person name="Alsop A."/>
            <person name="Thompson K."/>
            <person name="Kirby P."/>
            <person name="Papenfuss A.T."/>
            <person name="Wakefield M.J."/>
            <person name="Olender T."/>
            <person name="Lancet D."/>
            <person name="Huttley G.A."/>
            <person name="Smit A.F."/>
            <person name="Pask A."/>
            <person name="Temple-Smith P."/>
            <person name="Batzer M.A."/>
            <person name="Walker J.A."/>
            <person name="Konkel M.K."/>
            <person name="Harris R.S."/>
            <person name="Whittington C.M."/>
            <person name="Wong E.S."/>
            <person name="Gemmell N.J."/>
            <person name="Buschiazzo E."/>
            <person name="Vargas Jentzsch I.M."/>
            <person name="Merkel A."/>
            <person name="Schmitz J."/>
            <person name="Zemann A."/>
            <person name="Churakov G."/>
            <person name="Kriegs J.O."/>
            <person name="Brosius J."/>
            <person name="Murchison E.P."/>
            <person name="Sachidanandam R."/>
            <person name="Smith C."/>
            <person name="Hannon G.J."/>
            <person name="Tsend-Ayush E."/>
            <person name="McMillan D."/>
            <person name="Attenborough R."/>
            <person name="Rens W."/>
            <person name="Ferguson-Smith M."/>
            <person name="Lefevre C.M."/>
            <person name="Sharp J.A."/>
            <person name="Nicholas K.R."/>
            <person name="Ray D.A."/>
            <person name="Kube M."/>
            <person name="Reinhardt R."/>
            <person name="Pringle T.H."/>
            <person name="Taylor J."/>
            <person name="Jones R.C."/>
            <person name="Nixon B."/>
            <person name="Dacheux J.L."/>
            <person name="Niwa H."/>
            <person name="Sekita Y."/>
            <person name="Huang X."/>
            <person name="Stark A."/>
            <person name="Kheradpour P."/>
            <person name="Kellis M."/>
            <person name="Flicek P."/>
            <person name="Chen Y."/>
            <person name="Webber C."/>
            <person name="Hardison R."/>
            <person name="Nelson J."/>
            <person name="Hallsworth-Pepin K."/>
            <person name="Delehaunty K."/>
            <person name="Markovic C."/>
            <person name="Minx P."/>
            <person name="Feng Y."/>
            <person name="Kremitzki C."/>
            <person name="Mitreva M."/>
            <person name="Glasscock J."/>
            <person name="Wylie T."/>
            <person name="Wohldmann P."/>
            <person name="Thiru P."/>
            <person name="Nhan M.N."/>
            <person name="Pohl C.S."/>
            <person name="Smith S.M."/>
            <person name="Hou S."/>
            <person name="Nefedov M."/>
            <person name="de Jong P.J."/>
            <person name="Renfree M.B."/>
            <person name="Mardis E.R."/>
            <person name="Wilson R.K."/>
        </authorList>
    </citation>
    <scope>NUCLEOTIDE SEQUENCE [LARGE SCALE GENOMIC DNA]</scope>
    <source>
        <strain evidence="9 10">Glennie</strain>
    </source>
</reference>
<gene>
    <name evidence="9" type="primary">FUOM</name>
</gene>
<dbReference type="GO" id="GO:0042806">
    <property type="term" value="F:fucose binding"/>
    <property type="evidence" value="ECO:0000318"/>
    <property type="project" value="GO_Central"/>
</dbReference>
<dbReference type="Proteomes" id="UP000002279">
    <property type="component" value="Chromosome 3"/>
</dbReference>
<dbReference type="Pfam" id="PF05025">
    <property type="entry name" value="RbsD_FucU"/>
    <property type="match status" value="1"/>
</dbReference>
<name>A0A6I8PSY1_ORNAN</name>
<dbReference type="InParanoid" id="A0A6I8PSY1"/>
<evidence type="ECO:0000256" key="5">
    <source>
        <dbReference type="ARBA" id="ARBA00060709"/>
    </source>
</evidence>
<evidence type="ECO:0000256" key="2">
    <source>
        <dbReference type="ARBA" id="ARBA00036324"/>
    </source>
</evidence>
<dbReference type="GO" id="GO:0042352">
    <property type="term" value="P:GDP-L-fucose salvage"/>
    <property type="evidence" value="ECO:0007669"/>
    <property type="project" value="Ensembl"/>
</dbReference>
<proteinExistence type="inferred from homology"/>
<dbReference type="GO" id="GO:0005829">
    <property type="term" value="C:cytosol"/>
    <property type="evidence" value="ECO:0007669"/>
    <property type="project" value="Ensembl"/>
</dbReference>
<evidence type="ECO:0000313" key="9">
    <source>
        <dbReference type="Ensembl" id="ENSOANP00000054657.1"/>
    </source>
</evidence>
<dbReference type="GO" id="GO:0045665">
    <property type="term" value="P:negative regulation of neuron differentiation"/>
    <property type="evidence" value="ECO:0007669"/>
    <property type="project" value="Ensembl"/>
</dbReference>
<comment type="catalytic activity">
    <reaction evidence="2">
        <text>alpha-L-fucose = beta-L-fucose</text>
        <dbReference type="Rhea" id="RHEA:25580"/>
        <dbReference type="ChEBI" id="CHEBI:42548"/>
        <dbReference type="ChEBI" id="CHEBI:42589"/>
        <dbReference type="EC" id="5.1.3.29"/>
    </reaction>
</comment>
<protein>
    <recommendedName>
        <fullName evidence="8">Fucose mutarotase</fullName>
        <ecNumber evidence="3">5.1.3.29</ecNumber>
    </recommendedName>
</protein>
<reference evidence="9" key="2">
    <citation type="submission" date="2025-08" db="UniProtKB">
        <authorList>
            <consortium name="Ensembl"/>
        </authorList>
    </citation>
    <scope>IDENTIFICATION</scope>
    <source>
        <strain evidence="9">Glennie</strain>
    </source>
</reference>
<dbReference type="InterPro" id="IPR050443">
    <property type="entry name" value="RbsD/FucU_mutarotase"/>
</dbReference>
<dbReference type="GeneTree" id="ENSGT00390000001197"/>
<reference evidence="9" key="3">
    <citation type="submission" date="2025-09" db="UniProtKB">
        <authorList>
            <consortium name="Ensembl"/>
        </authorList>
    </citation>
    <scope>IDENTIFICATION</scope>
    <source>
        <strain evidence="9">Glennie</strain>
    </source>
</reference>
<keyword evidence="1" id="KW-0413">Isomerase</keyword>
<dbReference type="GO" id="GO:0036373">
    <property type="term" value="F:L-fucose mutarotase activity"/>
    <property type="evidence" value="ECO:0007669"/>
    <property type="project" value="UniProtKB-EC"/>
</dbReference>
<dbReference type="Gene3D" id="3.40.1650.10">
    <property type="entry name" value="RbsD-like domain"/>
    <property type="match status" value="1"/>
</dbReference>
<comment type="subunit">
    <text evidence="7">Mainly homodimer, but also exists as homotetramer, homooctamer, and homodecamer. The homodimeric form seems catalytically inactive.</text>
</comment>
<dbReference type="InterPro" id="IPR023750">
    <property type="entry name" value="RbsD-like_sf"/>
</dbReference>
<dbReference type="Bgee" id="ENSOANG00000042156">
    <property type="expression patterns" value="Expressed in adult mammalian kidney and 7 other cell types or tissues"/>
</dbReference>
<evidence type="ECO:0000256" key="8">
    <source>
        <dbReference type="ARBA" id="ARBA00071027"/>
    </source>
</evidence>
<evidence type="ECO:0000256" key="3">
    <source>
        <dbReference type="ARBA" id="ARBA00038859"/>
    </source>
</evidence>
<dbReference type="FunFam" id="3.40.1650.10:FF:000005">
    <property type="entry name" value="Fucose mutarotase"/>
    <property type="match status" value="1"/>
</dbReference>
<dbReference type="OMA" id="PVWDTYT"/>
<dbReference type="AlphaFoldDB" id="A0A6I8PSY1"/>
<comment type="pathway">
    <text evidence="5">Carbohydrate metabolism; L-fucose metabolism.</text>
</comment>
<dbReference type="EC" id="5.1.3.29" evidence="3"/>
<keyword evidence="10" id="KW-1185">Reference proteome</keyword>
<evidence type="ECO:0000256" key="4">
    <source>
        <dbReference type="ARBA" id="ARBA00058446"/>
    </source>
</evidence>
<dbReference type="GO" id="GO:0030182">
    <property type="term" value="P:neuron differentiation"/>
    <property type="evidence" value="ECO:0007669"/>
    <property type="project" value="Ensembl"/>
</dbReference>
<dbReference type="PANTHER" id="PTHR31690">
    <property type="entry name" value="FUCOSE MUTAROTASE"/>
    <property type="match status" value="1"/>
</dbReference>
<evidence type="ECO:0000313" key="10">
    <source>
        <dbReference type="Proteomes" id="UP000002279"/>
    </source>
</evidence>
<dbReference type="FunCoup" id="A0A6I8PSY1">
    <property type="interactions" value="357"/>
</dbReference>
<evidence type="ECO:0000256" key="1">
    <source>
        <dbReference type="ARBA" id="ARBA00023235"/>
    </source>
</evidence>
<dbReference type="SUPFAM" id="SSF102546">
    <property type="entry name" value="RbsD-like"/>
    <property type="match status" value="1"/>
</dbReference>
<evidence type="ECO:0000256" key="7">
    <source>
        <dbReference type="ARBA" id="ARBA00064518"/>
    </source>
</evidence>
<accession>A0A6I8PSY1</accession>
<dbReference type="Ensembl" id="ENSOANT00000064715.1">
    <property type="protein sequence ID" value="ENSOANP00000054657.1"/>
    <property type="gene ID" value="ENSOANG00000042156.1"/>
</dbReference>
<dbReference type="GO" id="GO:0060180">
    <property type="term" value="P:female mating behavior"/>
    <property type="evidence" value="ECO:0007669"/>
    <property type="project" value="Ensembl"/>
</dbReference>